<evidence type="ECO:0000313" key="2">
    <source>
        <dbReference type="EMBL" id="KAF2893191.1"/>
    </source>
</evidence>
<comment type="caution">
    <text evidence="2">The sequence shown here is derived from an EMBL/GenBank/DDBJ whole genome shotgun (WGS) entry which is preliminary data.</text>
</comment>
<keyword evidence="3" id="KW-1185">Reference proteome</keyword>
<protein>
    <submittedName>
        <fullName evidence="2">Uncharacterized protein</fullName>
    </submittedName>
</protein>
<organism evidence="2 3">
    <name type="scientific">Ignelater luminosus</name>
    <name type="common">Cucubano</name>
    <name type="synonym">Pyrophorus luminosus</name>
    <dbReference type="NCBI Taxonomy" id="2038154"/>
    <lineage>
        <taxon>Eukaryota</taxon>
        <taxon>Metazoa</taxon>
        <taxon>Ecdysozoa</taxon>
        <taxon>Arthropoda</taxon>
        <taxon>Hexapoda</taxon>
        <taxon>Insecta</taxon>
        <taxon>Pterygota</taxon>
        <taxon>Neoptera</taxon>
        <taxon>Endopterygota</taxon>
        <taxon>Coleoptera</taxon>
        <taxon>Polyphaga</taxon>
        <taxon>Elateriformia</taxon>
        <taxon>Elateroidea</taxon>
        <taxon>Elateridae</taxon>
        <taxon>Agrypninae</taxon>
        <taxon>Pyrophorini</taxon>
        <taxon>Ignelater</taxon>
    </lineage>
</organism>
<dbReference type="Proteomes" id="UP000801492">
    <property type="component" value="Unassembled WGS sequence"/>
</dbReference>
<feature type="region of interest" description="Disordered" evidence="1">
    <location>
        <begin position="127"/>
        <end position="154"/>
    </location>
</feature>
<accession>A0A8K0GBU6</accession>
<evidence type="ECO:0000256" key="1">
    <source>
        <dbReference type="SAM" id="MobiDB-lite"/>
    </source>
</evidence>
<evidence type="ECO:0000313" key="3">
    <source>
        <dbReference type="Proteomes" id="UP000801492"/>
    </source>
</evidence>
<gene>
    <name evidence="2" type="ORF">ILUMI_12981</name>
</gene>
<proteinExistence type="predicted"/>
<dbReference type="AlphaFoldDB" id="A0A8K0GBU6"/>
<reference evidence="2" key="1">
    <citation type="submission" date="2019-08" db="EMBL/GenBank/DDBJ databases">
        <title>The genome of the North American firefly Photinus pyralis.</title>
        <authorList>
            <consortium name="Photinus pyralis genome working group"/>
            <person name="Fallon T.R."/>
            <person name="Sander Lower S.E."/>
            <person name="Weng J.-K."/>
        </authorList>
    </citation>
    <scope>NUCLEOTIDE SEQUENCE</scope>
    <source>
        <strain evidence="2">TRF0915ILg1</strain>
        <tissue evidence="2">Whole body</tissue>
    </source>
</reference>
<name>A0A8K0GBU6_IGNLU</name>
<dbReference type="EMBL" id="VTPC01008158">
    <property type="protein sequence ID" value="KAF2893191.1"/>
    <property type="molecule type" value="Genomic_DNA"/>
</dbReference>
<sequence>MMRCKMLSTEEILKPKLVTNAKQELLQKSEKIESYYNKTAHERPSYKPGDDVVVQNLYDKTWSHAKVVCAAGPRSFTVQKESGDMLRRNTLHSRHSLNKCNVPPDFSDTGNEVPKEKENVIFEENLEGNTGQEMVRGQDTTNRSKQVNIVKTPT</sequence>
<dbReference type="OrthoDB" id="444601at2759"/>